<comment type="caution">
    <text evidence="2">The sequence shown here is derived from an EMBL/GenBank/DDBJ whole genome shotgun (WGS) entry which is preliminary data.</text>
</comment>
<dbReference type="AlphaFoldDB" id="A0A7X0H7Y1"/>
<dbReference type="EMBL" id="JACHGY010000001">
    <property type="protein sequence ID" value="MBB6429475.1"/>
    <property type="molecule type" value="Genomic_DNA"/>
</dbReference>
<dbReference type="InterPro" id="IPR002645">
    <property type="entry name" value="STAS_dom"/>
</dbReference>
<sequence>MATYESDIEQTGPNVTIKVAGPDASHAEMNEVVTECCDRMRYESATNFVFDLENVEFLASACIGSMVELLREVEPMRGKIALANCDDNVAFLFKVTKLDDIFGIFDDIEEALESFKKQDARF</sequence>
<dbReference type="Proteomes" id="UP000541810">
    <property type="component" value="Unassembled WGS sequence"/>
</dbReference>
<evidence type="ECO:0000313" key="3">
    <source>
        <dbReference type="Proteomes" id="UP000541810"/>
    </source>
</evidence>
<dbReference type="InterPro" id="IPR036513">
    <property type="entry name" value="STAS_dom_sf"/>
</dbReference>
<dbReference type="CDD" id="cd07043">
    <property type="entry name" value="STAS_anti-anti-sigma_factors"/>
    <property type="match status" value="1"/>
</dbReference>
<gene>
    <name evidence="2" type="ORF">HNQ40_001281</name>
</gene>
<dbReference type="RefSeq" id="WP_184677051.1">
    <property type="nucleotide sequence ID" value="NZ_JACHGY010000001.1"/>
</dbReference>
<dbReference type="Gene3D" id="3.30.750.24">
    <property type="entry name" value="STAS domain"/>
    <property type="match status" value="1"/>
</dbReference>
<organism evidence="2 3">
    <name type="scientific">Algisphaera agarilytica</name>
    <dbReference type="NCBI Taxonomy" id="1385975"/>
    <lineage>
        <taxon>Bacteria</taxon>
        <taxon>Pseudomonadati</taxon>
        <taxon>Planctomycetota</taxon>
        <taxon>Phycisphaerae</taxon>
        <taxon>Phycisphaerales</taxon>
        <taxon>Phycisphaeraceae</taxon>
        <taxon>Algisphaera</taxon>
    </lineage>
</organism>
<evidence type="ECO:0000313" key="2">
    <source>
        <dbReference type="EMBL" id="MBB6429475.1"/>
    </source>
</evidence>
<reference evidence="2 3" key="1">
    <citation type="submission" date="2020-08" db="EMBL/GenBank/DDBJ databases">
        <title>Genomic Encyclopedia of Type Strains, Phase IV (KMG-IV): sequencing the most valuable type-strain genomes for metagenomic binning, comparative biology and taxonomic classification.</title>
        <authorList>
            <person name="Goeker M."/>
        </authorList>
    </citation>
    <scope>NUCLEOTIDE SEQUENCE [LARGE SCALE GENOMIC DNA]</scope>
    <source>
        <strain evidence="2 3">DSM 103725</strain>
    </source>
</reference>
<dbReference type="PANTHER" id="PTHR33495">
    <property type="entry name" value="ANTI-SIGMA FACTOR ANTAGONIST TM_1081-RELATED-RELATED"/>
    <property type="match status" value="1"/>
</dbReference>
<dbReference type="GO" id="GO:0043856">
    <property type="term" value="F:anti-sigma factor antagonist activity"/>
    <property type="evidence" value="ECO:0007669"/>
    <property type="project" value="TreeGrafter"/>
</dbReference>
<proteinExistence type="predicted"/>
<feature type="domain" description="STAS" evidence="1">
    <location>
        <begin position="1"/>
        <end position="115"/>
    </location>
</feature>
<dbReference type="PROSITE" id="PS50801">
    <property type="entry name" value="STAS"/>
    <property type="match status" value="1"/>
</dbReference>
<dbReference type="PANTHER" id="PTHR33495:SF2">
    <property type="entry name" value="ANTI-SIGMA FACTOR ANTAGONIST TM_1081-RELATED"/>
    <property type="match status" value="1"/>
</dbReference>
<dbReference type="SUPFAM" id="SSF52091">
    <property type="entry name" value="SpoIIaa-like"/>
    <property type="match status" value="1"/>
</dbReference>
<accession>A0A7X0H7Y1</accession>
<evidence type="ECO:0000259" key="1">
    <source>
        <dbReference type="PROSITE" id="PS50801"/>
    </source>
</evidence>
<name>A0A7X0H7Y1_9BACT</name>
<keyword evidence="3" id="KW-1185">Reference proteome</keyword>
<dbReference type="Pfam" id="PF01740">
    <property type="entry name" value="STAS"/>
    <property type="match status" value="1"/>
</dbReference>
<protein>
    <submittedName>
        <fullName evidence="2">Anti-anti-sigma factor</fullName>
    </submittedName>
</protein>